<comment type="function">
    <text evidence="4">Reversible hydration of carbon dioxide.</text>
</comment>
<dbReference type="SMART" id="SM01057">
    <property type="entry name" value="Carb_anhydrase"/>
    <property type="match status" value="2"/>
</dbReference>
<dbReference type="AlphaFoldDB" id="A0A8C6TPB4"/>
<dbReference type="Pfam" id="PF00194">
    <property type="entry name" value="Carb_anhydrase"/>
    <property type="match status" value="2"/>
</dbReference>
<comment type="similarity">
    <text evidence="1 4">Belongs to the alpha-carbonic anhydrase family.</text>
</comment>
<dbReference type="GO" id="GO:0004089">
    <property type="term" value="F:carbonate dehydratase activity"/>
    <property type="evidence" value="ECO:0007669"/>
    <property type="project" value="UniProtKB-UniRule"/>
</dbReference>
<feature type="chain" id="PRO_5034642664" description="Carbonic anhydrase" evidence="4">
    <location>
        <begin position="18"/>
        <end position="579"/>
    </location>
</feature>
<sequence>MYVLFAVVSLCWGVTDASSDWCYTGCERTPSHWVDINGAFCGGNRQSPVDIVPSHVKIDKNLGNFTFVNFSSREVFHNIVNTGHTVQINLKKSMVEIHGGGLNGDYVALQCHFHWGDTEFHPGSEHLVDGKKSRMEMHVVALKKGLTTENALVDPEGIAVLGFLIESTEKTMKSEPWTNLTSHLMSSTEPVNLTDAISMTDLIGDVDLTKFYRYNGSLTTPMCNEVVIWTVFVEPIHVHADLLQLFPTKTHLSNVYRPTQALKGRQVYASPAVELPAAHPWCYHENECNHGPSHWHSLVGSHCAGQRQSPINIITKDSVENKNLGAFTFTHFNDKHAIKHIINTGHTVKCVLEEGLVEVSGGGLGHVYSVLQFHFHWANKESGSTGSEHLLDNTRFPMEIHIVMKKKDSTLNEALASGYGLAVLGFFVEASAGTKNSAPAETPSHEEETSSQSNTEAWKHLTDYFSHIRTTGAEVNFTSEVSLDDLLGDVNRDSFYRYMGSLTTPSCNEAVVWTVFKHSIKVDHNLMLMFPTEMDYHDVYRPAQSLHNRTITYRSAASAPNIPTFLVLLLTASCIFLWN</sequence>
<dbReference type="Gene3D" id="3.10.200.10">
    <property type="entry name" value="Alpha carbonic anhydrase"/>
    <property type="match status" value="2"/>
</dbReference>
<evidence type="ECO:0000256" key="3">
    <source>
        <dbReference type="ARBA" id="ARBA00022833"/>
    </source>
</evidence>
<comment type="cofactor">
    <cofactor evidence="4">
        <name>Zn(2+)</name>
        <dbReference type="ChEBI" id="CHEBI:29105"/>
    </cofactor>
</comment>
<keyword evidence="6" id="KW-0472">Membrane</keyword>
<protein>
    <recommendedName>
        <fullName evidence="4">Carbonic anhydrase</fullName>
        <ecNumber evidence="4">4.2.1.1</ecNumber>
    </recommendedName>
</protein>
<evidence type="ECO:0000256" key="6">
    <source>
        <dbReference type="SAM" id="Phobius"/>
    </source>
</evidence>
<feature type="transmembrane region" description="Helical" evidence="6">
    <location>
        <begin position="562"/>
        <end position="578"/>
    </location>
</feature>
<name>A0A8C6TPB4_9GOBI</name>
<dbReference type="InterPro" id="IPR036398">
    <property type="entry name" value="CA_dom_sf"/>
</dbReference>
<dbReference type="InterPro" id="IPR001148">
    <property type="entry name" value="CA_dom"/>
</dbReference>
<dbReference type="PROSITE" id="PS00162">
    <property type="entry name" value="ALPHA_CA_1"/>
    <property type="match status" value="1"/>
</dbReference>
<keyword evidence="4" id="KW-0456">Lyase</keyword>
<reference evidence="8" key="2">
    <citation type="submission" date="2025-09" db="UniProtKB">
        <authorList>
            <consortium name="Ensembl"/>
        </authorList>
    </citation>
    <scope>IDENTIFICATION</scope>
</reference>
<keyword evidence="2 4" id="KW-0479">Metal-binding</keyword>
<dbReference type="PANTHER" id="PTHR18952">
    <property type="entry name" value="CARBONIC ANHYDRASE"/>
    <property type="match status" value="1"/>
</dbReference>
<accession>A0A8C6TPB4</accession>
<keyword evidence="4" id="KW-0732">Signal</keyword>
<proteinExistence type="inferred from homology"/>
<evidence type="ECO:0000313" key="9">
    <source>
        <dbReference type="Proteomes" id="UP000694523"/>
    </source>
</evidence>
<evidence type="ECO:0000259" key="7">
    <source>
        <dbReference type="PROSITE" id="PS51144"/>
    </source>
</evidence>
<organism evidence="8 9">
    <name type="scientific">Neogobius melanostomus</name>
    <name type="common">round goby</name>
    <dbReference type="NCBI Taxonomy" id="47308"/>
    <lineage>
        <taxon>Eukaryota</taxon>
        <taxon>Metazoa</taxon>
        <taxon>Chordata</taxon>
        <taxon>Craniata</taxon>
        <taxon>Vertebrata</taxon>
        <taxon>Euteleostomi</taxon>
        <taxon>Actinopterygii</taxon>
        <taxon>Neopterygii</taxon>
        <taxon>Teleostei</taxon>
        <taxon>Neoteleostei</taxon>
        <taxon>Acanthomorphata</taxon>
        <taxon>Gobiaria</taxon>
        <taxon>Gobiiformes</taxon>
        <taxon>Gobioidei</taxon>
        <taxon>Gobiidae</taxon>
        <taxon>Benthophilinae</taxon>
        <taxon>Neogobiini</taxon>
        <taxon>Neogobius</taxon>
    </lineage>
</organism>
<dbReference type="Ensembl" id="ENSNMLT00000027374.1">
    <property type="protein sequence ID" value="ENSNMLP00000024471.1"/>
    <property type="gene ID" value="ENSNMLG00000015677.1"/>
</dbReference>
<dbReference type="PROSITE" id="PS51144">
    <property type="entry name" value="ALPHA_CA_2"/>
    <property type="match status" value="2"/>
</dbReference>
<evidence type="ECO:0000256" key="2">
    <source>
        <dbReference type="ARBA" id="ARBA00022723"/>
    </source>
</evidence>
<dbReference type="InterPro" id="IPR023561">
    <property type="entry name" value="Carbonic_anhydrase_a-class"/>
</dbReference>
<feature type="signal peptide" evidence="4">
    <location>
        <begin position="1"/>
        <end position="17"/>
    </location>
</feature>
<evidence type="ECO:0000256" key="4">
    <source>
        <dbReference type="RuleBase" id="RU367011"/>
    </source>
</evidence>
<dbReference type="EC" id="4.2.1.1" evidence="4"/>
<dbReference type="SUPFAM" id="SSF51069">
    <property type="entry name" value="Carbonic anhydrase"/>
    <property type="match status" value="2"/>
</dbReference>
<keyword evidence="9" id="KW-1185">Reference proteome</keyword>
<feature type="domain" description="Alpha-carbonic anhydrase" evidence="7">
    <location>
        <begin position="19"/>
        <end position="271"/>
    </location>
</feature>
<dbReference type="GO" id="GO:0008270">
    <property type="term" value="F:zinc ion binding"/>
    <property type="evidence" value="ECO:0007669"/>
    <property type="project" value="UniProtKB-UniRule"/>
</dbReference>
<dbReference type="Proteomes" id="UP000694523">
    <property type="component" value="Unplaced"/>
</dbReference>
<dbReference type="PANTHER" id="PTHR18952:SF200">
    <property type="entry name" value="CARBONIC ANHYDRASE"/>
    <property type="match status" value="1"/>
</dbReference>
<feature type="domain" description="Alpha-carbonic anhydrase" evidence="7">
    <location>
        <begin position="279"/>
        <end position="555"/>
    </location>
</feature>
<dbReference type="GO" id="GO:0005886">
    <property type="term" value="C:plasma membrane"/>
    <property type="evidence" value="ECO:0007669"/>
    <property type="project" value="TreeGrafter"/>
</dbReference>
<keyword evidence="3 4" id="KW-0862">Zinc</keyword>
<comment type="catalytic activity">
    <reaction evidence="4">
        <text>hydrogencarbonate + H(+) = CO2 + H2O</text>
        <dbReference type="Rhea" id="RHEA:10748"/>
        <dbReference type="ChEBI" id="CHEBI:15377"/>
        <dbReference type="ChEBI" id="CHEBI:15378"/>
        <dbReference type="ChEBI" id="CHEBI:16526"/>
        <dbReference type="ChEBI" id="CHEBI:17544"/>
        <dbReference type="EC" id="4.2.1.1"/>
    </reaction>
</comment>
<evidence type="ECO:0000313" key="8">
    <source>
        <dbReference type="Ensembl" id="ENSNMLP00000024471.1"/>
    </source>
</evidence>
<evidence type="ECO:0000256" key="5">
    <source>
        <dbReference type="SAM" id="MobiDB-lite"/>
    </source>
</evidence>
<keyword evidence="6" id="KW-1133">Transmembrane helix</keyword>
<feature type="region of interest" description="Disordered" evidence="5">
    <location>
        <begin position="435"/>
        <end position="454"/>
    </location>
</feature>
<evidence type="ECO:0000256" key="1">
    <source>
        <dbReference type="ARBA" id="ARBA00010718"/>
    </source>
</evidence>
<reference evidence="8" key="1">
    <citation type="submission" date="2025-08" db="UniProtKB">
        <authorList>
            <consortium name="Ensembl"/>
        </authorList>
    </citation>
    <scope>IDENTIFICATION</scope>
</reference>
<dbReference type="InterPro" id="IPR018338">
    <property type="entry name" value="Carbonic_anhydrase_a-class_CS"/>
</dbReference>
<keyword evidence="6" id="KW-0812">Transmembrane</keyword>